<evidence type="ECO:0000256" key="3">
    <source>
        <dbReference type="ARBA" id="ARBA00023125"/>
    </source>
</evidence>
<dbReference type="Pfam" id="PF00126">
    <property type="entry name" value="HTH_1"/>
    <property type="match status" value="1"/>
</dbReference>
<feature type="domain" description="HTH lysR-type" evidence="5">
    <location>
        <begin position="39"/>
        <end position="88"/>
    </location>
</feature>
<dbReference type="GO" id="GO:0003700">
    <property type="term" value="F:DNA-binding transcription factor activity"/>
    <property type="evidence" value="ECO:0007669"/>
    <property type="project" value="InterPro"/>
</dbReference>
<dbReference type="KEGG" id="bapa:BBC0178_019130"/>
<accession>A0A1U9MDI0</accession>
<dbReference type="SUPFAM" id="SSF53850">
    <property type="entry name" value="Periplasmic binding protein-like II"/>
    <property type="match status" value="1"/>
</dbReference>
<proteinExistence type="inferred from homology"/>
<keyword evidence="2" id="KW-0805">Transcription regulation</keyword>
<dbReference type="InterPro" id="IPR058163">
    <property type="entry name" value="LysR-type_TF_proteobact-type"/>
</dbReference>
<dbReference type="Gene3D" id="3.40.190.290">
    <property type="match status" value="1"/>
</dbReference>
<dbReference type="GO" id="GO:0043565">
    <property type="term" value="F:sequence-specific DNA binding"/>
    <property type="evidence" value="ECO:0007669"/>
    <property type="project" value="TreeGrafter"/>
</dbReference>
<evidence type="ECO:0000259" key="5">
    <source>
        <dbReference type="PROSITE" id="PS50931"/>
    </source>
</evidence>
<dbReference type="SUPFAM" id="SSF46785">
    <property type="entry name" value="Winged helix' DNA-binding domain"/>
    <property type="match status" value="1"/>
</dbReference>
<evidence type="ECO:0000313" key="6">
    <source>
        <dbReference type="EMBL" id="AQT43355.1"/>
    </source>
</evidence>
<protein>
    <submittedName>
        <fullName evidence="6">DNA-binding transcriptional regulator, LysR family</fullName>
    </submittedName>
</protein>
<dbReference type="InterPro" id="IPR005119">
    <property type="entry name" value="LysR_subst-bd"/>
</dbReference>
<dbReference type="InterPro" id="IPR000847">
    <property type="entry name" value="LysR_HTH_N"/>
</dbReference>
<dbReference type="FunFam" id="1.10.10.10:FF:000001">
    <property type="entry name" value="LysR family transcriptional regulator"/>
    <property type="match status" value="1"/>
</dbReference>
<dbReference type="InterPro" id="IPR036390">
    <property type="entry name" value="WH_DNA-bd_sf"/>
</dbReference>
<dbReference type="Gene3D" id="1.10.10.10">
    <property type="entry name" value="Winged helix-like DNA-binding domain superfamily/Winged helix DNA-binding domain"/>
    <property type="match status" value="1"/>
</dbReference>
<reference evidence="6 7" key="1">
    <citation type="submission" date="2016-11" db="EMBL/GenBank/DDBJ databases">
        <title>Comparative genomics of Bartonella apis.</title>
        <authorList>
            <person name="Engel P."/>
        </authorList>
    </citation>
    <scope>NUCLEOTIDE SEQUENCE [LARGE SCALE GENOMIC DNA]</scope>
    <source>
        <strain evidence="6 7">BBC0178</strain>
    </source>
</reference>
<comment type="similarity">
    <text evidence="1">Belongs to the LysR transcriptional regulatory family.</text>
</comment>
<dbReference type="Proteomes" id="UP000189660">
    <property type="component" value="Chromosome"/>
</dbReference>
<dbReference type="CDD" id="cd08422">
    <property type="entry name" value="PBP2_CrgA_like"/>
    <property type="match status" value="1"/>
</dbReference>
<dbReference type="PANTHER" id="PTHR30537">
    <property type="entry name" value="HTH-TYPE TRANSCRIPTIONAL REGULATOR"/>
    <property type="match status" value="1"/>
</dbReference>
<keyword evidence="4" id="KW-0804">Transcription</keyword>
<evidence type="ECO:0000256" key="1">
    <source>
        <dbReference type="ARBA" id="ARBA00009437"/>
    </source>
</evidence>
<sequence>MFLLLKVSLQVFLKRKQLSGTSFREGVKLLGLLTRIRGFIEVVEAGGFSAAARKTHKSKALLSKHVHELEDELGAVLLNRTTRQLSLTEAGHAYYLRALEIIKELDDLNDTITDSSKTRRGRIKIGTSRTFADAPIGQSLIDFLSAYPEIHLDISLDDRFVDLVNEGFDLAIRITDMQDSSLIQRKLMDIRSVVVASPKLLENTFVPETPRNLKSLPCLVDRNNLNSDRWLFKDRDGSPFSVAIAGRMAANGPVITKRAAIAGIGFAKIPRFIAEEELRNGLIKTVLDDFMTDGAGLYIVYPQKRYLPAKVRMFIDYLVEWFKTYEQKGKTKTGASNL</sequence>
<evidence type="ECO:0000313" key="7">
    <source>
        <dbReference type="Proteomes" id="UP000189660"/>
    </source>
</evidence>
<keyword evidence="3 6" id="KW-0238">DNA-binding</keyword>
<keyword evidence="7" id="KW-1185">Reference proteome</keyword>
<dbReference type="PROSITE" id="PS50931">
    <property type="entry name" value="HTH_LYSR"/>
    <property type="match status" value="1"/>
</dbReference>
<dbReference type="EMBL" id="CP015820">
    <property type="protein sequence ID" value="AQT43355.1"/>
    <property type="molecule type" value="Genomic_DNA"/>
</dbReference>
<evidence type="ECO:0000256" key="2">
    <source>
        <dbReference type="ARBA" id="ARBA00023015"/>
    </source>
</evidence>
<gene>
    <name evidence="6" type="ORF">BBC0178_019130</name>
</gene>
<dbReference type="Pfam" id="PF03466">
    <property type="entry name" value="LysR_substrate"/>
    <property type="match status" value="1"/>
</dbReference>
<organism evidence="6 7">
    <name type="scientific">Bartonella apihabitans</name>
    <dbReference type="NCBI Taxonomy" id="2750929"/>
    <lineage>
        <taxon>Bacteria</taxon>
        <taxon>Pseudomonadati</taxon>
        <taxon>Pseudomonadota</taxon>
        <taxon>Alphaproteobacteria</taxon>
        <taxon>Hyphomicrobiales</taxon>
        <taxon>Bartonellaceae</taxon>
        <taxon>Bartonella</taxon>
    </lineage>
</organism>
<dbReference type="AlphaFoldDB" id="A0A1U9MDI0"/>
<dbReference type="GO" id="GO:0006351">
    <property type="term" value="P:DNA-templated transcription"/>
    <property type="evidence" value="ECO:0007669"/>
    <property type="project" value="TreeGrafter"/>
</dbReference>
<evidence type="ECO:0000256" key="4">
    <source>
        <dbReference type="ARBA" id="ARBA00023163"/>
    </source>
</evidence>
<name>A0A1U9MDI0_9HYPH</name>
<dbReference type="PANTHER" id="PTHR30537:SF35">
    <property type="entry name" value="TRANSCRIPTIONAL REGULATORY PROTEIN"/>
    <property type="match status" value="1"/>
</dbReference>
<dbReference type="InterPro" id="IPR036388">
    <property type="entry name" value="WH-like_DNA-bd_sf"/>
</dbReference>